<comment type="caution">
    <text evidence="6">The sequence shown here is derived from an EMBL/GenBank/DDBJ whole genome shotgun (WGS) entry which is preliminary data.</text>
</comment>
<dbReference type="Gene3D" id="2.102.10.10">
    <property type="entry name" value="Rieske [2Fe-2S] iron-sulphur domain"/>
    <property type="match status" value="1"/>
</dbReference>
<dbReference type="PANTHER" id="PTHR21496:SF23">
    <property type="entry name" value="3-PHENYLPROPIONATE_CINNAMIC ACID DIOXYGENASE FERREDOXIN SUBUNIT"/>
    <property type="match status" value="1"/>
</dbReference>
<dbReference type="InterPro" id="IPR036922">
    <property type="entry name" value="Rieske_2Fe-2S_sf"/>
</dbReference>
<dbReference type="GO" id="GO:0051537">
    <property type="term" value="F:2 iron, 2 sulfur cluster binding"/>
    <property type="evidence" value="ECO:0007669"/>
    <property type="project" value="UniProtKB-KW"/>
</dbReference>
<evidence type="ECO:0000313" key="6">
    <source>
        <dbReference type="EMBL" id="RXH33241.1"/>
    </source>
</evidence>
<name>A0A4Q0S849_9BRAD</name>
<dbReference type="Proteomes" id="UP000290565">
    <property type="component" value="Unassembled WGS sequence"/>
</dbReference>
<dbReference type="PROSITE" id="PS51296">
    <property type="entry name" value="RIESKE"/>
    <property type="match status" value="1"/>
</dbReference>
<organism evidence="6 7">
    <name type="scientific">Bradyrhizobium zhanjiangense</name>
    <dbReference type="NCBI Taxonomy" id="1325107"/>
    <lineage>
        <taxon>Bacteria</taxon>
        <taxon>Pseudomonadati</taxon>
        <taxon>Pseudomonadota</taxon>
        <taxon>Alphaproteobacteria</taxon>
        <taxon>Hyphomicrobiales</taxon>
        <taxon>Nitrobacteraceae</taxon>
        <taxon>Bradyrhizobium</taxon>
    </lineage>
</organism>
<keyword evidence="3" id="KW-0408">Iron</keyword>
<keyword evidence="1" id="KW-0001">2Fe-2S</keyword>
<evidence type="ECO:0000256" key="1">
    <source>
        <dbReference type="ARBA" id="ARBA00022714"/>
    </source>
</evidence>
<keyword evidence="2" id="KW-0479">Metal-binding</keyword>
<gene>
    <name evidence="6" type="ORF">XH94_30695</name>
</gene>
<dbReference type="InterPro" id="IPR017941">
    <property type="entry name" value="Rieske_2Fe-2S"/>
</dbReference>
<dbReference type="AlphaFoldDB" id="A0A4Q0S849"/>
<dbReference type="GO" id="GO:0046872">
    <property type="term" value="F:metal ion binding"/>
    <property type="evidence" value="ECO:0007669"/>
    <property type="project" value="UniProtKB-KW"/>
</dbReference>
<reference evidence="6 7" key="1">
    <citation type="submission" date="2015-04" db="EMBL/GenBank/DDBJ databases">
        <title>Comparative genomics of rhizobia nodulating Arachis hypogaea in China.</title>
        <authorList>
            <person name="Li Y."/>
        </authorList>
    </citation>
    <scope>NUCLEOTIDE SEQUENCE [LARGE SCALE GENOMIC DNA]</scope>
    <source>
        <strain evidence="6 7">CCBAU 51787</strain>
    </source>
</reference>
<dbReference type="CDD" id="cd03528">
    <property type="entry name" value="Rieske_RO_ferredoxin"/>
    <property type="match status" value="1"/>
</dbReference>
<dbReference type="SUPFAM" id="SSF50022">
    <property type="entry name" value="ISP domain"/>
    <property type="match status" value="1"/>
</dbReference>
<sequence length="106" mass="11789">MTSQGEWVAACAINALMPEETLRFDHGSRTFVIVRSPEGDYFAIDGHCSHEKVHLADGIVDGGIIECPKHFGTFDYRTGESRALPACVDLRSYEVKVENDTVFIKL</sequence>
<dbReference type="Pfam" id="PF00355">
    <property type="entry name" value="Rieske"/>
    <property type="match status" value="1"/>
</dbReference>
<dbReference type="RefSeq" id="WP_128946931.1">
    <property type="nucleotide sequence ID" value="NZ_LBJM01000085.1"/>
</dbReference>
<protein>
    <submittedName>
        <fullName evidence="6">MocE</fullName>
    </submittedName>
</protein>
<evidence type="ECO:0000256" key="3">
    <source>
        <dbReference type="ARBA" id="ARBA00023004"/>
    </source>
</evidence>
<keyword evidence="4" id="KW-0411">Iron-sulfur</keyword>
<evidence type="ECO:0000259" key="5">
    <source>
        <dbReference type="PROSITE" id="PS51296"/>
    </source>
</evidence>
<dbReference type="PANTHER" id="PTHR21496">
    <property type="entry name" value="FERREDOXIN-RELATED"/>
    <property type="match status" value="1"/>
</dbReference>
<dbReference type="EMBL" id="LBJM01000085">
    <property type="protein sequence ID" value="RXH33241.1"/>
    <property type="molecule type" value="Genomic_DNA"/>
</dbReference>
<evidence type="ECO:0000313" key="7">
    <source>
        <dbReference type="Proteomes" id="UP000290565"/>
    </source>
</evidence>
<feature type="domain" description="Rieske" evidence="5">
    <location>
        <begin position="8"/>
        <end position="104"/>
    </location>
</feature>
<evidence type="ECO:0000256" key="4">
    <source>
        <dbReference type="ARBA" id="ARBA00023014"/>
    </source>
</evidence>
<proteinExistence type="predicted"/>
<evidence type="ECO:0000256" key="2">
    <source>
        <dbReference type="ARBA" id="ARBA00022723"/>
    </source>
</evidence>
<accession>A0A4Q0S849</accession>